<dbReference type="InterPro" id="IPR051599">
    <property type="entry name" value="Cell_Envelope_Assoc"/>
</dbReference>
<reference evidence="2 3" key="1">
    <citation type="submission" date="2016-10" db="EMBL/GenBank/DDBJ databases">
        <authorList>
            <person name="de Groot N.N."/>
        </authorList>
    </citation>
    <scope>NUCLEOTIDE SEQUENCE [LARGE SCALE GENOMIC DNA]</scope>
    <source>
        <strain evidence="2 3">L14</strain>
    </source>
</reference>
<dbReference type="Gene3D" id="3.40.50.620">
    <property type="entry name" value="HUPs"/>
    <property type="match status" value="1"/>
</dbReference>
<organism evidence="2 3">
    <name type="scientific">Selenomonas ruminantium</name>
    <dbReference type="NCBI Taxonomy" id="971"/>
    <lineage>
        <taxon>Bacteria</taxon>
        <taxon>Bacillati</taxon>
        <taxon>Bacillota</taxon>
        <taxon>Negativicutes</taxon>
        <taxon>Selenomonadales</taxon>
        <taxon>Selenomonadaceae</taxon>
        <taxon>Selenomonas</taxon>
    </lineage>
</organism>
<dbReference type="AlphaFoldDB" id="A0A1I0Y3P1"/>
<dbReference type="Proteomes" id="UP000183843">
    <property type="component" value="Unassembled WGS sequence"/>
</dbReference>
<protein>
    <submittedName>
        <fullName evidence="2">DUF218 domain-containing protein</fullName>
    </submittedName>
</protein>
<dbReference type="GO" id="GO:0005886">
    <property type="term" value="C:plasma membrane"/>
    <property type="evidence" value="ECO:0007669"/>
    <property type="project" value="TreeGrafter"/>
</dbReference>
<name>A0A1I0Y3P1_SELRU</name>
<sequence length="264" mass="29175">MGPEETAKLAKAVNILGNFCGPRDIDKLTTAALEDKYHIPRVDVAVLFGGSILAGGEVFAEILKNQLAEKYIIVGGAGHTTETLRKKMAACLGRDVSSDACEAELFNEYLQEKHGLSADYLEKESTNCGNNITFLLSLLEKEKLPHDSVLMVQDATMQRRMEAGWRHHAGAGLVVNYAAYKVKVTGSEKGLVYEEEPAGMWIMDRYVDLLMGDAQRLQDTPDGYGPKGKNFIAHVDMPPMVREAFLYLQKFYGVRKANPAYAKP</sequence>
<dbReference type="Gene3D" id="1.10.3620.10">
    <property type="entry name" value="YdcF like domain"/>
    <property type="match status" value="1"/>
</dbReference>
<dbReference type="InterPro" id="IPR014729">
    <property type="entry name" value="Rossmann-like_a/b/a_fold"/>
</dbReference>
<dbReference type="Pfam" id="PF02698">
    <property type="entry name" value="DUF218"/>
    <property type="match status" value="1"/>
</dbReference>
<proteinExistence type="predicted"/>
<dbReference type="RefSeq" id="WP_074816389.1">
    <property type="nucleotide sequence ID" value="NZ_FOJX01000009.1"/>
</dbReference>
<feature type="domain" description="DUF218" evidence="1">
    <location>
        <begin position="72"/>
        <end position="183"/>
    </location>
</feature>
<evidence type="ECO:0000313" key="3">
    <source>
        <dbReference type="Proteomes" id="UP000183843"/>
    </source>
</evidence>
<evidence type="ECO:0000259" key="1">
    <source>
        <dbReference type="Pfam" id="PF02698"/>
    </source>
</evidence>
<accession>A0A1I0Y3P1</accession>
<dbReference type="PANTHER" id="PTHR30336">
    <property type="entry name" value="INNER MEMBRANE PROTEIN, PROBABLE PERMEASE"/>
    <property type="match status" value="1"/>
</dbReference>
<dbReference type="PANTHER" id="PTHR30336:SF20">
    <property type="entry name" value="DUF218 DOMAIN-CONTAINING PROTEIN"/>
    <property type="match status" value="1"/>
</dbReference>
<dbReference type="InterPro" id="IPR003848">
    <property type="entry name" value="DUF218"/>
</dbReference>
<dbReference type="EMBL" id="FOJX01000009">
    <property type="protein sequence ID" value="SFB07517.1"/>
    <property type="molecule type" value="Genomic_DNA"/>
</dbReference>
<evidence type="ECO:0000313" key="2">
    <source>
        <dbReference type="EMBL" id="SFB07517.1"/>
    </source>
</evidence>
<gene>
    <name evidence="2" type="ORF">SAMN05216587_10980</name>
</gene>